<dbReference type="Gene3D" id="3.90.650.10">
    <property type="entry name" value="PurM-like C-terminal domain"/>
    <property type="match status" value="1"/>
</dbReference>
<evidence type="ECO:0000313" key="10">
    <source>
        <dbReference type="Proteomes" id="UP001163152"/>
    </source>
</evidence>
<dbReference type="SUPFAM" id="SSF56042">
    <property type="entry name" value="PurM C-terminal domain-like"/>
    <property type="match status" value="1"/>
</dbReference>
<keyword evidence="5" id="KW-0711">Selenium</keyword>
<dbReference type="InterPro" id="IPR036676">
    <property type="entry name" value="PurM-like_C_sf"/>
</dbReference>
<dbReference type="Proteomes" id="UP001163152">
    <property type="component" value="Chromosome"/>
</dbReference>
<dbReference type="Gene3D" id="3.30.1330.10">
    <property type="entry name" value="PurM-like, N-terminal domain"/>
    <property type="match status" value="1"/>
</dbReference>
<protein>
    <submittedName>
        <fullName evidence="9">Selenide, water dikinase SelD</fullName>
        <ecNumber evidence="9">2.7.9.3</ecNumber>
    </submittedName>
</protein>
<evidence type="ECO:0000256" key="4">
    <source>
        <dbReference type="ARBA" id="ARBA00022840"/>
    </source>
</evidence>
<dbReference type="InterPro" id="IPR004536">
    <property type="entry name" value="SPS/SelD"/>
</dbReference>
<dbReference type="CDD" id="cd02195">
    <property type="entry name" value="SelD"/>
    <property type="match status" value="1"/>
</dbReference>
<evidence type="ECO:0000256" key="2">
    <source>
        <dbReference type="ARBA" id="ARBA00022741"/>
    </source>
</evidence>
<dbReference type="InterPro" id="IPR017584">
    <property type="entry name" value="Pyridine_nucleo_diS_OxRdtase_N"/>
</dbReference>
<dbReference type="GO" id="GO:0004756">
    <property type="term" value="F:selenide, water dikinase activity"/>
    <property type="evidence" value="ECO:0007669"/>
    <property type="project" value="UniProtKB-EC"/>
</dbReference>
<dbReference type="InterPro" id="IPR023753">
    <property type="entry name" value="FAD/NAD-binding_dom"/>
</dbReference>
<dbReference type="InterPro" id="IPR036921">
    <property type="entry name" value="PurM-like_N_sf"/>
</dbReference>
<dbReference type="InterPro" id="IPR036188">
    <property type="entry name" value="FAD/NAD-bd_sf"/>
</dbReference>
<proteinExistence type="predicted"/>
<dbReference type="NCBIfam" id="TIGR03169">
    <property type="entry name" value="Nterm_to_SelD"/>
    <property type="match status" value="1"/>
</dbReference>
<evidence type="ECO:0000259" key="6">
    <source>
        <dbReference type="Pfam" id="PF00586"/>
    </source>
</evidence>
<dbReference type="PRINTS" id="PR00368">
    <property type="entry name" value="FADPNR"/>
</dbReference>
<dbReference type="SUPFAM" id="SSF55326">
    <property type="entry name" value="PurM N-terminal domain-like"/>
    <property type="match status" value="1"/>
</dbReference>
<dbReference type="AlphaFoldDB" id="A0A9E8ZFQ0"/>
<gene>
    <name evidence="9" type="primary">selD</name>
    <name evidence="9" type="ORF">OXH18_09975</name>
</gene>
<sequence>MQSTSQPIVKDLVLIGGGHSHAIALKQFGMNPLPGVRLTLITDVYHTPYSGMLPGYVAGLYNFDDCHIDLRPLAEFAGATMIASQAVGLDLKSQRVLLIDRPSLSFDLLSIDIGSTPSTLTVPGAAKYAIPVKPISKFLQRWETLVAQVEQRPKRLLRIAIVGGGAGGVELALSVQARLQRLYEASHSPPSLLELHLFHRGQRLLPERGRWLGDRLEHLLQQRGVRLHLQETVCGLEGIAGSGDGGLETGEAVTVHCESGLVVTCDVVFWVTQAAAAPWLRDSGLDTDDRGFVQVSDTLQSLSHPQVLAAGDVATMVNYPRPKAGVFAVRHGKPLYQNLRRLLLNQAPQPFVPQKEFLILIGMGDRSALASRGRFGLGPYSWIWRWKERIDRRFMEKFSKLDMGNGRLGRRKAGDRSGKIATVRPMLTEAYPSIPAMHCAGCGSKVGSSVLERVLARIRQEQPDRSRDDILVGLDTPDDAAVVSVPADQVMVQTIDQFRALLSDPFVFGKIAANHCLSDLFAMGANPQSALAVATIPYGLESKQAETLYQLLSGAVQVLQQSNAVLIGGHTTEGAELSFGLSCNGLVTPDRLWRKGGMQPGDSLILTKAIGTGTLFAADMRLQAKGRWIEGAIDSMLQSNQAAADCLREYQATACTDVTGFGLLGHLAEMVRSSGMSVGLDLNALPILEGAKETAQQGILSSLHLQNQQASHLIKNLDAATRHPLYPLLFDPQTSGGLLATVAASCTSECLFALKALGYDQSRAIGVVLPSLETPCIEIR</sequence>
<dbReference type="EC" id="2.7.9.3" evidence="9"/>
<evidence type="ECO:0000259" key="7">
    <source>
        <dbReference type="Pfam" id="PF02769"/>
    </source>
</evidence>
<feature type="domain" description="PurM-like N-terminal" evidence="6">
    <location>
        <begin position="478"/>
        <end position="587"/>
    </location>
</feature>
<keyword evidence="2" id="KW-0547">Nucleotide-binding</keyword>
<dbReference type="PANTHER" id="PTHR10256">
    <property type="entry name" value="SELENIDE, WATER DIKINASE"/>
    <property type="match status" value="1"/>
</dbReference>
<dbReference type="Pfam" id="PF02769">
    <property type="entry name" value="AIRS_C"/>
    <property type="match status" value="1"/>
</dbReference>
<feature type="domain" description="FAD/NAD(P)-binding" evidence="8">
    <location>
        <begin position="11"/>
        <end position="332"/>
    </location>
</feature>
<dbReference type="GO" id="GO:0016491">
    <property type="term" value="F:oxidoreductase activity"/>
    <property type="evidence" value="ECO:0007669"/>
    <property type="project" value="InterPro"/>
</dbReference>
<name>A0A9E8ZFQ0_9CYAN</name>
<evidence type="ECO:0000256" key="3">
    <source>
        <dbReference type="ARBA" id="ARBA00022777"/>
    </source>
</evidence>
<dbReference type="GO" id="GO:0005737">
    <property type="term" value="C:cytoplasm"/>
    <property type="evidence" value="ECO:0007669"/>
    <property type="project" value="TreeGrafter"/>
</dbReference>
<evidence type="ECO:0000256" key="1">
    <source>
        <dbReference type="ARBA" id="ARBA00022679"/>
    </source>
</evidence>
<evidence type="ECO:0000313" key="9">
    <source>
        <dbReference type="EMBL" id="WAL62293.1"/>
    </source>
</evidence>
<dbReference type="InterPro" id="IPR010918">
    <property type="entry name" value="PurM-like_C_dom"/>
</dbReference>
<keyword evidence="1 9" id="KW-0808">Transferase</keyword>
<keyword evidence="3" id="KW-0418">Kinase</keyword>
<accession>A0A9E8ZFQ0</accession>
<dbReference type="GO" id="GO:0005524">
    <property type="term" value="F:ATP binding"/>
    <property type="evidence" value="ECO:0007669"/>
    <property type="project" value="UniProtKB-KW"/>
</dbReference>
<organism evidence="9 10">
    <name type="scientific">Thermocoleostomius sinensis A174</name>
    <dbReference type="NCBI Taxonomy" id="2016057"/>
    <lineage>
        <taxon>Bacteria</taxon>
        <taxon>Bacillati</taxon>
        <taxon>Cyanobacteriota</taxon>
        <taxon>Cyanophyceae</taxon>
        <taxon>Oculatellales</taxon>
        <taxon>Oculatellaceae</taxon>
        <taxon>Thermocoleostomius</taxon>
    </lineage>
</organism>
<dbReference type="InterPro" id="IPR016188">
    <property type="entry name" value="PurM-like_N"/>
</dbReference>
<dbReference type="PANTHER" id="PTHR10256:SF0">
    <property type="entry name" value="INACTIVE SELENIDE, WATER DIKINASE-LIKE PROTEIN-RELATED"/>
    <property type="match status" value="1"/>
</dbReference>
<dbReference type="GO" id="GO:0016260">
    <property type="term" value="P:selenocysteine biosynthetic process"/>
    <property type="evidence" value="ECO:0007669"/>
    <property type="project" value="TreeGrafter"/>
</dbReference>
<evidence type="ECO:0000256" key="5">
    <source>
        <dbReference type="ARBA" id="ARBA00023266"/>
    </source>
</evidence>
<reference evidence="9" key="1">
    <citation type="submission" date="2022-12" db="EMBL/GenBank/DDBJ databases">
        <title>Polyphasic identification of a Novel Hot-Spring Cyanobacterium Ocullathermofonsia sinensis gen nov. sp. nov. and Genomic Insights on its Adaptations to the Thermal Habitat.</title>
        <authorList>
            <person name="Daroch M."/>
            <person name="Tang J."/>
            <person name="Jiang Y."/>
        </authorList>
    </citation>
    <scope>NUCLEOTIDE SEQUENCE</scope>
    <source>
        <strain evidence="9">PKUAC-SCTA174</strain>
    </source>
</reference>
<feature type="domain" description="PurM-like C-terminal" evidence="7">
    <location>
        <begin position="599"/>
        <end position="770"/>
    </location>
</feature>
<keyword evidence="4" id="KW-0067">ATP-binding</keyword>
<keyword evidence="10" id="KW-1185">Reference proteome</keyword>
<dbReference type="EMBL" id="CP113797">
    <property type="protein sequence ID" value="WAL62293.1"/>
    <property type="molecule type" value="Genomic_DNA"/>
</dbReference>
<dbReference type="Gene3D" id="3.50.50.100">
    <property type="match status" value="1"/>
</dbReference>
<evidence type="ECO:0000259" key="8">
    <source>
        <dbReference type="Pfam" id="PF07992"/>
    </source>
</evidence>
<dbReference type="SUPFAM" id="SSF51905">
    <property type="entry name" value="FAD/NAD(P)-binding domain"/>
    <property type="match status" value="2"/>
</dbReference>
<dbReference type="KEGG" id="tsin:OXH18_09975"/>
<dbReference type="Pfam" id="PF00586">
    <property type="entry name" value="AIRS"/>
    <property type="match status" value="1"/>
</dbReference>
<dbReference type="RefSeq" id="WP_268612541.1">
    <property type="nucleotide sequence ID" value="NZ_CP113797.1"/>
</dbReference>
<dbReference type="NCBIfam" id="TIGR00476">
    <property type="entry name" value="selD"/>
    <property type="match status" value="1"/>
</dbReference>
<dbReference type="Pfam" id="PF07992">
    <property type="entry name" value="Pyr_redox_2"/>
    <property type="match status" value="1"/>
</dbReference>